<reference evidence="1" key="1">
    <citation type="submission" date="2020-07" db="EMBL/GenBank/DDBJ databases">
        <title>Multicomponent nature underlies the extraordinary mechanical properties of spider dragline silk.</title>
        <authorList>
            <person name="Kono N."/>
            <person name="Nakamura H."/>
            <person name="Mori M."/>
            <person name="Yoshida Y."/>
            <person name="Ohtoshi R."/>
            <person name="Malay A.D."/>
            <person name="Moran D.A.P."/>
            <person name="Tomita M."/>
            <person name="Numata K."/>
            <person name="Arakawa K."/>
        </authorList>
    </citation>
    <scope>NUCLEOTIDE SEQUENCE</scope>
</reference>
<dbReference type="AlphaFoldDB" id="A0A8X6I482"/>
<dbReference type="EMBL" id="BMAO01020889">
    <property type="protein sequence ID" value="GFQ70560.1"/>
    <property type="molecule type" value="Genomic_DNA"/>
</dbReference>
<evidence type="ECO:0000313" key="1">
    <source>
        <dbReference type="EMBL" id="GFQ70560.1"/>
    </source>
</evidence>
<accession>A0A8X6I482</accession>
<dbReference type="Proteomes" id="UP000887116">
    <property type="component" value="Unassembled WGS sequence"/>
</dbReference>
<sequence>MENWESPLLVGQGEWGRLTWDNCLATSMRRHLSRIRSQKEPRDSLLAVDILLWCSGRNVDDPMESKMQE</sequence>
<name>A0A8X6I482_TRICU</name>
<protein>
    <submittedName>
        <fullName evidence="1">Uncharacterized protein</fullName>
    </submittedName>
</protein>
<comment type="caution">
    <text evidence="1">The sequence shown here is derived from an EMBL/GenBank/DDBJ whole genome shotgun (WGS) entry which is preliminary data.</text>
</comment>
<proteinExistence type="predicted"/>
<evidence type="ECO:0000313" key="2">
    <source>
        <dbReference type="Proteomes" id="UP000887116"/>
    </source>
</evidence>
<organism evidence="1 2">
    <name type="scientific">Trichonephila clavata</name>
    <name type="common">Joro spider</name>
    <name type="synonym">Nephila clavata</name>
    <dbReference type="NCBI Taxonomy" id="2740835"/>
    <lineage>
        <taxon>Eukaryota</taxon>
        <taxon>Metazoa</taxon>
        <taxon>Ecdysozoa</taxon>
        <taxon>Arthropoda</taxon>
        <taxon>Chelicerata</taxon>
        <taxon>Arachnida</taxon>
        <taxon>Araneae</taxon>
        <taxon>Araneomorphae</taxon>
        <taxon>Entelegynae</taxon>
        <taxon>Araneoidea</taxon>
        <taxon>Nephilidae</taxon>
        <taxon>Trichonephila</taxon>
    </lineage>
</organism>
<keyword evidence="2" id="KW-1185">Reference proteome</keyword>
<gene>
    <name evidence="1" type="ORF">TNCT_295351</name>
</gene>